<dbReference type="SUPFAM" id="SSF48264">
    <property type="entry name" value="Cytochrome P450"/>
    <property type="match status" value="1"/>
</dbReference>
<dbReference type="PANTHER" id="PTHR47947:SF62">
    <property type="entry name" value="CYTOCHROME P450, FAMILY 81, SUBFAMILY D, POLYPEPTIDE 5"/>
    <property type="match status" value="1"/>
</dbReference>
<gene>
    <name evidence="10" type="ORF">BAE44_0002746</name>
</gene>
<dbReference type="GO" id="GO:0016020">
    <property type="term" value="C:membrane"/>
    <property type="evidence" value="ECO:0007669"/>
    <property type="project" value="UniProtKB-SubCell"/>
</dbReference>
<sequence>MLRALTGACGGRRGDAYRFQEIVEESFKALSTPNVSDIFPALRWVDRLRGVDAALARLQARRDALLASLINDQQRRKRDAAGGRDAENNKAGAIDELLSLQEIDPQYYIDTIIKGIIITILSAGTDTTVLTTEWAMALLLQHPEAMRKARTEIDTHVGTARLVEESDITNLQYLHVSSGVSAKAVPLTWQKVLGMPMAMATPLAAVCRPRGFVKSMLSAST</sequence>
<dbReference type="InterPro" id="IPR050651">
    <property type="entry name" value="Plant_Cytochrome_P450_Monoox"/>
</dbReference>
<dbReference type="EMBL" id="LWDX02009778">
    <property type="protein sequence ID" value="OEL36233.1"/>
    <property type="molecule type" value="Genomic_DNA"/>
</dbReference>
<name>A0A1E5WFR1_9POAL</name>
<dbReference type="STRING" id="888268.A0A1E5WFR1"/>
<reference evidence="10 11" key="1">
    <citation type="submission" date="2016-09" db="EMBL/GenBank/DDBJ databases">
        <title>The draft genome of Dichanthelium oligosanthes: A C3 panicoid grass species.</title>
        <authorList>
            <person name="Studer A.J."/>
            <person name="Schnable J.C."/>
            <person name="Brutnell T.P."/>
        </authorList>
    </citation>
    <scope>NUCLEOTIDE SEQUENCE [LARGE SCALE GENOMIC DNA]</scope>
    <source>
        <strain evidence="11">cv. Kellogg 1175</strain>
        <tissue evidence="10">Leaf</tissue>
    </source>
</reference>
<keyword evidence="5" id="KW-0479">Metal-binding</keyword>
<dbReference type="AlphaFoldDB" id="A0A1E5WFR1"/>
<dbReference type="GO" id="GO:0016705">
    <property type="term" value="F:oxidoreductase activity, acting on paired donors, with incorporation or reduction of molecular oxygen"/>
    <property type="evidence" value="ECO:0007669"/>
    <property type="project" value="InterPro"/>
</dbReference>
<organism evidence="10 11">
    <name type="scientific">Dichanthelium oligosanthes</name>
    <dbReference type="NCBI Taxonomy" id="888268"/>
    <lineage>
        <taxon>Eukaryota</taxon>
        <taxon>Viridiplantae</taxon>
        <taxon>Streptophyta</taxon>
        <taxon>Embryophyta</taxon>
        <taxon>Tracheophyta</taxon>
        <taxon>Spermatophyta</taxon>
        <taxon>Magnoliopsida</taxon>
        <taxon>Liliopsida</taxon>
        <taxon>Poales</taxon>
        <taxon>Poaceae</taxon>
        <taxon>PACMAD clade</taxon>
        <taxon>Panicoideae</taxon>
        <taxon>Panicodae</taxon>
        <taxon>Paniceae</taxon>
        <taxon>Dichantheliinae</taxon>
        <taxon>Dichanthelium</taxon>
    </lineage>
</organism>
<evidence type="ECO:0000256" key="2">
    <source>
        <dbReference type="ARBA" id="ARBA00010617"/>
    </source>
</evidence>
<dbReference type="PRINTS" id="PR00463">
    <property type="entry name" value="EP450I"/>
</dbReference>
<evidence type="ECO:0000256" key="7">
    <source>
        <dbReference type="ARBA" id="ARBA00023002"/>
    </source>
</evidence>
<dbReference type="Pfam" id="PF00067">
    <property type="entry name" value="p450"/>
    <property type="match status" value="1"/>
</dbReference>
<keyword evidence="9" id="KW-0472">Membrane</keyword>
<dbReference type="PANTHER" id="PTHR47947">
    <property type="entry name" value="CYTOCHROME P450 82C3-RELATED"/>
    <property type="match status" value="1"/>
</dbReference>
<evidence type="ECO:0000256" key="1">
    <source>
        <dbReference type="ARBA" id="ARBA00004167"/>
    </source>
</evidence>
<comment type="similarity">
    <text evidence="2">Belongs to the cytochrome P450 family.</text>
</comment>
<evidence type="ECO:0000256" key="6">
    <source>
        <dbReference type="ARBA" id="ARBA00022989"/>
    </source>
</evidence>
<keyword evidence="7" id="KW-0560">Oxidoreductase</keyword>
<dbReference type="OrthoDB" id="2789670at2759"/>
<evidence type="ECO:0000256" key="8">
    <source>
        <dbReference type="ARBA" id="ARBA00023004"/>
    </source>
</evidence>
<evidence type="ECO:0000256" key="5">
    <source>
        <dbReference type="ARBA" id="ARBA00022723"/>
    </source>
</evidence>
<comment type="caution">
    <text evidence="10">The sequence shown here is derived from an EMBL/GenBank/DDBJ whole genome shotgun (WGS) entry which is preliminary data.</text>
</comment>
<evidence type="ECO:0000256" key="3">
    <source>
        <dbReference type="ARBA" id="ARBA00022617"/>
    </source>
</evidence>
<dbReference type="GO" id="GO:0005506">
    <property type="term" value="F:iron ion binding"/>
    <property type="evidence" value="ECO:0007669"/>
    <property type="project" value="InterPro"/>
</dbReference>
<dbReference type="Proteomes" id="UP000095767">
    <property type="component" value="Unassembled WGS sequence"/>
</dbReference>
<keyword evidence="8" id="KW-0408">Iron</keyword>
<evidence type="ECO:0000256" key="4">
    <source>
        <dbReference type="ARBA" id="ARBA00022692"/>
    </source>
</evidence>
<keyword evidence="11" id="KW-1185">Reference proteome</keyword>
<evidence type="ECO:0000313" key="10">
    <source>
        <dbReference type="EMBL" id="OEL36233.1"/>
    </source>
</evidence>
<evidence type="ECO:0000256" key="9">
    <source>
        <dbReference type="ARBA" id="ARBA00023136"/>
    </source>
</evidence>
<dbReference type="InterPro" id="IPR001128">
    <property type="entry name" value="Cyt_P450"/>
</dbReference>
<dbReference type="GO" id="GO:0004497">
    <property type="term" value="F:monooxygenase activity"/>
    <property type="evidence" value="ECO:0007669"/>
    <property type="project" value="InterPro"/>
</dbReference>
<dbReference type="GO" id="GO:0020037">
    <property type="term" value="F:heme binding"/>
    <property type="evidence" value="ECO:0007669"/>
    <property type="project" value="InterPro"/>
</dbReference>
<keyword evidence="3" id="KW-0349">Heme</keyword>
<protein>
    <submittedName>
        <fullName evidence="10">Uncharacterized protein</fullName>
    </submittedName>
</protein>
<dbReference type="InterPro" id="IPR036396">
    <property type="entry name" value="Cyt_P450_sf"/>
</dbReference>
<keyword evidence="4" id="KW-0812">Transmembrane</keyword>
<accession>A0A1E5WFR1</accession>
<dbReference type="InterPro" id="IPR002401">
    <property type="entry name" value="Cyt_P450_E_grp-I"/>
</dbReference>
<comment type="subcellular location">
    <subcellularLocation>
        <location evidence="1">Membrane</location>
        <topology evidence="1">Single-pass membrane protein</topology>
    </subcellularLocation>
</comment>
<dbReference type="Gene3D" id="1.10.630.10">
    <property type="entry name" value="Cytochrome P450"/>
    <property type="match status" value="1"/>
</dbReference>
<proteinExistence type="inferred from homology"/>
<keyword evidence="6" id="KW-1133">Transmembrane helix</keyword>
<evidence type="ECO:0000313" key="11">
    <source>
        <dbReference type="Proteomes" id="UP000095767"/>
    </source>
</evidence>